<dbReference type="PANTHER" id="PTHR39335">
    <property type="entry name" value="BLL4220 PROTEIN"/>
    <property type="match status" value="1"/>
</dbReference>
<proteinExistence type="predicted"/>
<dbReference type="GO" id="GO:0043448">
    <property type="term" value="P:alkane catabolic process"/>
    <property type="evidence" value="ECO:0007669"/>
    <property type="project" value="TreeGrafter"/>
</dbReference>
<evidence type="ECO:0000256" key="2">
    <source>
        <dbReference type="SAM" id="SignalP"/>
    </source>
</evidence>
<gene>
    <name evidence="3" type="ORF">FG385_31905</name>
</gene>
<keyword evidence="4" id="KW-1185">Reference proteome</keyword>
<feature type="compositionally biased region" description="Low complexity" evidence="1">
    <location>
        <begin position="159"/>
        <end position="175"/>
    </location>
</feature>
<comment type="caution">
    <text evidence="3">The sequence shown here is derived from an EMBL/GenBank/DDBJ whole genome shotgun (WGS) entry which is preliminary data.</text>
</comment>
<organism evidence="3 4">
    <name type="scientific">Amycolatopsis alkalitolerans</name>
    <dbReference type="NCBI Taxonomy" id="2547244"/>
    <lineage>
        <taxon>Bacteria</taxon>
        <taxon>Bacillati</taxon>
        <taxon>Actinomycetota</taxon>
        <taxon>Actinomycetes</taxon>
        <taxon>Pseudonocardiales</taxon>
        <taxon>Pseudonocardiaceae</taxon>
        <taxon>Amycolatopsis</taxon>
    </lineage>
</organism>
<evidence type="ECO:0000313" key="4">
    <source>
        <dbReference type="Proteomes" id="UP000305546"/>
    </source>
</evidence>
<feature type="signal peptide" evidence="2">
    <location>
        <begin position="1"/>
        <end position="22"/>
    </location>
</feature>
<feature type="chain" id="PRO_5022793591" description="Lipoprotein" evidence="2">
    <location>
        <begin position="23"/>
        <end position="175"/>
    </location>
</feature>
<evidence type="ECO:0000256" key="1">
    <source>
        <dbReference type="SAM" id="MobiDB-lite"/>
    </source>
</evidence>
<dbReference type="RefSeq" id="WP_139100529.1">
    <property type="nucleotide sequence ID" value="NZ_VDFW01000048.1"/>
</dbReference>
<evidence type="ECO:0008006" key="5">
    <source>
        <dbReference type="Google" id="ProtNLM"/>
    </source>
</evidence>
<dbReference type="Proteomes" id="UP000305546">
    <property type="component" value="Unassembled WGS sequence"/>
</dbReference>
<keyword evidence="2" id="KW-0732">Signal</keyword>
<dbReference type="AlphaFoldDB" id="A0A5C4LSU9"/>
<dbReference type="OrthoDB" id="597632at2"/>
<reference evidence="3 4" key="1">
    <citation type="submission" date="2019-06" db="EMBL/GenBank/DDBJ databases">
        <title>Amycolatopsis alkalitolerans sp. nov., isolated from Gastrodia elata Blume.</title>
        <authorList>
            <person name="Narsing Rao M.P."/>
            <person name="Li W.J."/>
        </authorList>
    </citation>
    <scope>NUCLEOTIDE SEQUENCE [LARGE SCALE GENOMIC DNA]</scope>
    <source>
        <strain evidence="3 4">SYSUP0005</strain>
    </source>
</reference>
<evidence type="ECO:0000313" key="3">
    <source>
        <dbReference type="EMBL" id="TNC19823.1"/>
    </source>
</evidence>
<dbReference type="InterPro" id="IPR005297">
    <property type="entry name" value="Lipoprotein_repeat"/>
</dbReference>
<accession>A0A5C4LSU9</accession>
<dbReference type="EMBL" id="VDFW01000048">
    <property type="protein sequence ID" value="TNC19823.1"/>
    <property type="molecule type" value="Genomic_DNA"/>
</dbReference>
<feature type="region of interest" description="Disordered" evidence="1">
    <location>
        <begin position="156"/>
        <end position="175"/>
    </location>
</feature>
<dbReference type="PROSITE" id="PS51257">
    <property type="entry name" value="PROKAR_LIPOPROTEIN"/>
    <property type="match status" value="1"/>
</dbReference>
<name>A0A5C4LSU9_9PSEU</name>
<protein>
    <recommendedName>
        <fullName evidence="5">Lipoprotein</fullName>
    </recommendedName>
</protein>
<dbReference type="Pfam" id="PF03640">
    <property type="entry name" value="Lipoprotein_15"/>
    <property type="match status" value="2"/>
</dbReference>
<sequence length="175" mass="17132">MTRRSLLLVPAAAGLLMVGACAGTTTAPPAPATSAGGVARTDLAVAQSTSLGPIVTDSAGRTLYRFDRDSAAPPTSNCLGACASAWPPAVVSSATPSATGIAPGLVGTIKRADGTLQLTLGGWPLYGFEKDTAAGQTNGQGVVGFGAAWYAVTPQGTKASASTPSPSTSAGGYGY</sequence>
<dbReference type="PANTHER" id="PTHR39335:SF1">
    <property type="entry name" value="BLL4220 PROTEIN"/>
    <property type="match status" value="1"/>
</dbReference>